<keyword evidence="2" id="KW-1185">Reference proteome</keyword>
<evidence type="ECO:0000313" key="2">
    <source>
        <dbReference type="Proteomes" id="UP001499910"/>
    </source>
</evidence>
<comment type="caution">
    <text evidence="1">The sequence shown here is derived from an EMBL/GenBank/DDBJ whole genome shotgun (WGS) entry which is preliminary data.</text>
</comment>
<gene>
    <name evidence="1" type="ORF">GCM10023209_04980</name>
</gene>
<sequence length="97" mass="10336">MRVAGPDPNHLGVISRVGFSVLPAESFLEGRRVARAFTEVPPALGLHGRQGDTMGATITISGAQRESRRKRRVSRMIQASGLPVVAVMAKSRMPSAA</sequence>
<name>A0ABP9KYN1_9RHOB</name>
<dbReference type="EMBL" id="BAABHW010000001">
    <property type="protein sequence ID" value="GAA5066420.1"/>
    <property type="molecule type" value="Genomic_DNA"/>
</dbReference>
<proteinExistence type="predicted"/>
<evidence type="ECO:0000313" key="1">
    <source>
        <dbReference type="EMBL" id="GAA5066420.1"/>
    </source>
</evidence>
<protein>
    <submittedName>
        <fullName evidence="1">Uncharacterized protein</fullName>
    </submittedName>
</protein>
<dbReference type="Proteomes" id="UP001499910">
    <property type="component" value="Unassembled WGS sequence"/>
</dbReference>
<organism evidence="1 2">
    <name type="scientific">[Roseibacterium] beibuensis</name>
    <dbReference type="NCBI Taxonomy" id="1193142"/>
    <lineage>
        <taxon>Bacteria</taxon>
        <taxon>Pseudomonadati</taxon>
        <taxon>Pseudomonadota</taxon>
        <taxon>Alphaproteobacteria</taxon>
        <taxon>Rhodobacterales</taxon>
        <taxon>Roseobacteraceae</taxon>
        <taxon>Roseicyclus</taxon>
    </lineage>
</organism>
<accession>A0ABP9KYN1</accession>
<reference evidence="2" key="1">
    <citation type="journal article" date="2019" name="Int. J. Syst. Evol. Microbiol.">
        <title>The Global Catalogue of Microorganisms (GCM) 10K type strain sequencing project: providing services to taxonomists for standard genome sequencing and annotation.</title>
        <authorList>
            <consortium name="The Broad Institute Genomics Platform"/>
            <consortium name="The Broad Institute Genome Sequencing Center for Infectious Disease"/>
            <person name="Wu L."/>
            <person name="Ma J."/>
        </authorList>
    </citation>
    <scope>NUCLEOTIDE SEQUENCE [LARGE SCALE GENOMIC DNA]</scope>
    <source>
        <strain evidence="2">JCM 18015</strain>
    </source>
</reference>